<dbReference type="InterPro" id="IPR000639">
    <property type="entry name" value="Epox_hydrolase-like"/>
</dbReference>
<reference evidence="4 5" key="1">
    <citation type="journal article" date="2018" name="Sci. Rep.">
        <title>Raphidocelis subcapitata (=Pseudokirchneriella subcapitata) provides an insight into genome evolution and environmental adaptations in the Sphaeropleales.</title>
        <authorList>
            <person name="Suzuki S."/>
            <person name="Yamaguchi H."/>
            <person name="Nakajima N."/>
            <person name="Kawachi M."/>
        </authorList>
    </citation>
    <scope>NUCLEOTIDE SEQUENCE [LARGE SCALE GENOMIC DNA]</scope>
    <source>
        <strain evidence="4 5">NIES-35</strain>
    </source>
</reference>
<dbReference type="FunCoup" id="A0A2V0NY35">
    <property type="interactions" value="931"/>
</dbReference>
<gene>
    <name evidence="4" type="ORF">Rsub_04332</name>
</gene>
<dbReference type="OrthoDB" id="7130006at2759"/>
<keyword evidence="5" id="KW-1185">Reference proteome</keyword>
<evidence type="ECO:0000259" key="3">
    <source>
        <dbReference type="Pfam" id="PF00561"/>
    </source>
</evidence>
<sequence>MLGSRVRGAVFRGLWPRLPEPQWAPRRRRLCAASAGAAAGGAAPPDAIARTTPVVDYASPPAAIDRKRRELSELAPGGLRKAAFFAAAAPLVWLAGAAGSAGLLAKAGKGAPPAALRAPFEVCEEFVEVNGVKLHCVSPGPRRNRGKPLMLFLHGFPELWFSWRYQMQEFADDYDVVAVDQRGYNDSSKPPGIASYRLAQLARDVQALVAALGHERCTLVAHDWGGVVAWTVAGMYGTDLLDRLIVMGLPHLGVGLTNMDWAQMQRSSYILLFQAPALPEAMLTADGAAMMDASFVDGPFALQNPGAMTKEDVDWYKAAVLKPGAATAMLNYYRAFMRTLTLANQEGDGEVWRALRARIDVPTLLLHGEKDPALGMSLLEGVEAAFPEGGLEAKVLLSCSHWVQQDYPLQVNGIMREWEKKVERRRGAAAGGAAAGVAAAGNGGGSGG</sequence>
<dbReference type="Gene3D" id="3.40.50.1820">
    <property type="entry name" value="alpha/beta hydrolase"/>
    <property type="match status" value="1"/>
</dbReference>
<comment type="similarity">
    <text evidence="2">Belongs to the AB hydrolase superfamily. Epoxide hydrolase family.</text>
</comment>
<name>A0A2V0NY35_9CHLO</name>
<comment type="caution">
    <text evidence="4">The sequence shown here is derived from an EMBL/GenBank/DDBJ whole genome shotgun (WGS) entry which is preliminary data.</text>
</comment>
<dbReference type="InParanoid" id="A0A2V0NY35"/>
<protein>
    <submittedName>
        <fullName evidence="4">Epoxide hydrolase</fullName>
    </submittedName>
</protein>
<dbReference type="PRINTS" id="PR00412">
    <property type="entry name" value="EPOXHYDRLASE"/>
</dbReference>
<dbReference type="Pfam" id="PF00561">
    <property type="entry name" value="Abhydrolase_1"/>
    <property type="match status" value="1"/>
</dbReference>
<evidence type="ECO:0000313" key="5">
    <source>
        <dbReference type="Proteomes" id="UP000247498"/>
    </source>
</evidence>
<dbReference type="Proteomes" id="UP000247498">
    <property type="component" value="Unassembled WGS sequence"/>
</dbReference>
<feature type="domain" description="AB hydrolase-1" evidence="3">
    <location>
        <begin position="148"/>
        <end position="404"/>
    </location>
</feature>
<dbReference type="GO" id="GO:0016787">
    <property type="term" value="F:hydrolase activity"/>
    <property type="evidence" value="ECO:0007669"/>
    <property type="project" value="UniProtKB-KW"/>
</dbReference>
<dbReference type="PANTHER" id="PTHR43329">
    <property type="entry name" value="EPOXIDE HYDROLASE"/>
    <property type="match status" value="1"/>
</dbReference>
<evidence type="ECO:0000256" key="2">
    <source>
        <dbReference type="ARBA" id="ARBA00038334"/>
    </source>
</evidence>
<evidence type="ECO:0000256" key="1">
    <source>
        <dbReference type="ARBA" id="ARBA00022801"/>
    </source>
</evidence>
<dbReference type="AlphaFoldDB" id="A0A2V0NY35"/>
<evidence type="ECO:0000313" key="4">
    <source>
        <dbReference type="EMBL" id="GBF91592.1"/>
    </source>
</evidence>
<proteinExistence type="inferred from homology"/>
<dbReference type="InterPro" id="IPR000073">
    <property type="entry name" value="AB_hydrolase_1"/>
</dbReference>
<dbReference type="EMBL" id="BDRX01000025">
    <property type="protein sequence ID" value="GBF91592.1"/>
    <property type="molecule type" value="Genomic_DNA"/>
</dbReference>
<organism evidence="4 5">
    <name type="scientific">Raphidocelis subcapitata</name>
    <dbReference type="NCBI Taxonomy" id="307507"/>
    <lineage>
        <taxon>Eukaryota</taxon>
        <taxon>Viridiplantae</taxon>
        <taxon>Chlorophyta</taxon>
        <taxon>core chlorophytes</taxon>
        <taxon>Chlorophyceae</taxon>
        <taxon>CS clade</taxon>
        <taxon>Sphaeropleales</taxon>
        <taxon>Selenastraceae</taxon>
        <taxon>Raphidocelis</taxon>
    </lineage>
</organism>
<dbReference type="SUPFAM" id="SSF53474">
    <property type="entry name" value="alpha/beta-Hydrolases"/>
    <property type="match status" value="1"/>
</dbReference>
<accession>A0A2V0NY35</accession>
<dbReference type="InterPro" id="IPR029058">
    <property type="entry name" value="AB_hydrolase_fold"/>
</dbReference>
<dbReference type="STRING" id="307507.A0A2V0NY35"/>
<keyword evidence="1 4" id="KW-0378">Hydrolase</keyword>